<keyword evidence="1" id="KW-0812">Transmembrane</keyword>
<name>A0ABU6NSW7_9BACI</name>
<comment type="caution">
    <text evidence="2">The sequence shown here is derived from an EMBL/GenBank/DDBJ whole genome shotgun (WGS) entry which is preliminary data.</text>
</comment>
<dbReference type="RefSeq" id="WP_156483561.1">
    <property type="nucleotide sequence ID" value="NZ_JARSOS010000078.1"/>
</dbReference>
<gene>
    <name evidence="2" type="ORF">P9271_02275</name>
</gene>
<proteinExistence type="predicted"/>
<keyword evidence="1" id="KW-1133">Transmembrane helix</keyword>
<dbReference type="Proteomes" id="UP001342826">
    <property type="component" value="Unassembled WGS sequence"/>
</dbReference>
<dbReference type="GeneID" id="301143458"/>
<evidence type="ECO:0000256" key="1">
    <source>
        <dbReference type="SAM" id="Phobius"/>
    </source>
</evidence>
<keyword evidence="3" id="KW-1185">Reference proteome</keyword>
<reference evidence="2 3" key="1">
    <citation type="submission" date="2023-03" db="EMBL/GenBank/DDBJ databases">
        <title>Bacillus Genome Sequencing.</title>
        <authorList>
            <person name="Dunlap C."/>
        </authorList>
    </citation>
    <scope>NUCLEOTIDE SEQUENCE [LARGE SCALE GENOMIC DNA]</scope>
    <source>
        <strain evidence="2 3">NRS-1717</strain>
    </source>
</reference>
<protein>
    <submittedName>
        <fullName evidence="2">Uncharacterized protein</fullName>
    </submittedName>
</protein>
<organism evidence="2 3">
    <name type="scientific">Metabacillus fastidiosus</name>
    <dbReference type="NCBI Taxonomy" id="1458"/>
    <lineage>
        <taxon>Bacteria</taxon>
        <taxon>Bacillati</taxon>
        <taxon>Bacillota</taxon>
        <taxon>Bacilli</taxon>
        <taxon>Bacillales</taxon>
        <taxon>Bacillaceae</taxon>
        <taxon>Metabacillus</taxon>
    </lineage>
</organism>
<sequence>MINGIVHKMVQFIDGEGYDQLLNTVTKGLFYFILVFCIPYFLYLLF</sequence>
<evidence type="ECO:0000313" key="2">
    <source>
        <dbReference type="EMBL" id="MED4400184.1"/>
    </source>
</evidence>
<dbReference type="EMBL" id="JARTFS010000001">
    <property type="protein sequence ID" value="MED4400184.1"/>
    <property type="molecule type" value="Genomic_DNA"/>
</dbReference>
<keyword evidence="1" id="KW-0472">Membrane</keyword>
<accession>A0ABU6NSW7</accession>
<evidence type="ECO:0000313" key="3">
    <source>
        <dbReference type="Proteomes" id="UP001342826"/>
    </source>
</evidence>
<feature type="transmembrane region" description="Helical" evidence="1">
    <location>
        <begin position="28"/>
        <end position="45"/>
    </location>
</feature>